<organism evidence="12 13">
    <name type="scientific">Glycine soja</name>
    <name type="common">Wild soybean</name>
    <dbReference type="NCBI Taxonomy" id="3848"/>
    <lineage>
        <taxon>Eukaryota</taxon>
        <taxon>Viridiplantae</taxon>
        <taxon>Streptophyta</taxon>
        <taxon>Embryophyta</taxon>
        <taxon>Tracheophyta</taxon>
        <taxon>Spermatophyta</taxon>
        <taxon>Magnoliopsida</taxon>
        <taxon>eudicotyledons</taxon>
        <taxon>Gunneridae</taxon>
        <taxon>Pentapetalae</taxon>
        <taxon>rosids</taxon>
        <taxon>fabids</taxon>
        <taxon>Fabales</taxon>
        <taxon>Fabaceae</taxon>
        <taxon>Papilionoideae</taxon>
        <taxon>50 kb inversion clade</taxon>
        <taxon>NPAAA clade</taxon>
        <taxon>indigoferoid/millettioid clade</taxon>
        <taxon>Phaseoleae</taxon>
        <taxon>Glycine</taxon>
        <taxon>Glycine subgen. Soja</taxon>
    </lineage>
</organism>
<keyword evidence="6" id="KW-0547">Nucleotide-binding</keyword>
<dbReference type="PANTHER" id="PTHR34590">
    <property type="entry name" value="OS03G0124300 PROTEIN-RELATED"/>
    <property type="match status" value="1"/>
</dbReference>
<keyword evidence="5" id="KW-0732">Signal</keyword>
<protein>
    <submittedName>
        <fullName evidence="12">Receptor-like protein kinase FERONIA</fullName>
    </submittedName>
</protein>
<dbReference type="GO" id="GO:0004674">
    <property type="term" value="F:protein serine/threonine kinase activity"/>
    <property type="evidence" value="ECO:0007669"/>
    <property type="project" value="UniProtKB-KW"/>
</dbReference>
<gene>
    <name evidence="12" type="ORF">D0Y65_050337</name>
</gene>
<evidence type="ECO:0000256" key="4">
    <source>
        <dbReference type="ARBA" id="ARBA00022692"/>
    </source>
</evidence>
<evidence type="ECO:0000313" key="13">
    <source>
        <dbReference type="Proteomes" id="UP000289340"/>
    </source>
</evidence>
<evidence type="ECO:0000256" key="1">
    <source>
        <dbReference type="ARBA" id="ARBA00004479"/>
    </source>
</evidence>
<dbReference type="Pfam" id="PF12819">
    <property type="entry name" value="Malectin_like"/>
    <property type="match status" value="1"/>
</dbReference>
<evidence type="ECO:0000256" key="10">
    <source>
        <dbReference type="ARBA" id="ARBA00023180"/>
    </source>
</evidence>
<reference evidence="12 13" key="1">
    <citation type="submission" date="2018-09" db="EMBL/GenBank/DDBJ databases">
        <title>A high-quality reference genome of wild soybean provides a powerful tool to mine soybean genomes.</title>
        <authorList>
            <person name="Xie M."/>
            <person name="Chung C.Y.L."/>
            <person name="Li M.-W."/>
            <person name="Wong F.-L."/>
            <person name="Chan T.-F."/>
            <person name="Lam H.-M."/>
        </authorList>
    </citation>
    <scope>NUCLEOTIDE SEQUENCE [LARGE SCALE GENOMIC DNA]</scope>
    <source>
        <strain evidence="13">cv. W05</strain>
        <tissue evidence="12">Hypocotyl of etiolated seedlings</tissue>
    </source>
</reference>
<keyword evidence="9" id="KW-0472">Membrane</keyword>
<evidence type="ECO:0000259" key="11">
    <source>
        <dbReference type="Pfam" id="PF12819"/>
    </source>
</evidence>
<proteinExistence type="predicted"/>
<sequence>MDREHRLKLLSVQDGIVTANATTQSPTINKSPTPKLACPVLDSTTLSQSPQAPNSFASSSTLLTTLLFPAPTNPLLFNPTNSSSLMVSMPLSTLMLQTRKPSSENMLSMWIMIRGLSSASLRLNQTDPMLSSMELKQFPCQPICITCQQLTLYSRLWDTTCCSALKALLHWRRCIEFKSEGTKSLHKATPMNITVNPDHVAPKELYRTAHNMGTNTTLNIISNLTWEFPVDAGFTYVLRFHFWELDPNLDIDGDRVFFIYIASHLVDDRADVMRWTQKQKRFLRV</sequence>
<evidence type="ECO:0000256" key="7">
    <source>
        <dbReference type="ARBA" id="ARBA00022840"/>
    </source>
</evidence>
<dbReference type="EMBL" id="QZWG01000019">
    <property type="protein sequence ID" value="RZB46277.1"/>
    <property type="molecule type" value="Genomic_DNA"/>
</dbReference>
<keyword evidence="8" id="KW-1133">Transmembrane helix</keyword>
<dbReference type="GO" id="GO:0005524">
    <property type="term" value="F:ATP binding"/>
    <property type="evidence" value="ECO:0007669"/>
    <property type="project" value="UniProtKB-KW"/>
</dbReference>
<evidence type="ECO:0000313" key="12">
    <source>
        <dbReference type="EMBL" id="RZB46277.1"/>
    </source>
</evidence>
<dbReference type="Gene3D" id="2.60.120.430">
    <property type="entry name" value="Galactose-binding lectin"/>
    <property type="match status" value="1"/>
</dbReference>
<evidence type="ECO:0000256" key="3">
    <source>
        <dbReference type="ARBA" id="ARBA00022679"/>
    </source>
</evidence>
<keyword evidence="4" id="KW-0812">Transmembrane</keyword>
<accession>A0A445FBQ9</accession>
<keyword evidence="13" id="KW-1185">Reference proteome</keyword>
<dbReference type="GO" id="GO:0004714">
    <property type="term" value="F:transmembrane receptor protein tyrosine kinase activity"/>
    <property type="evidence" value="ECO:0007669"/>
    <property type="project" value="InterPro"/>
</dbReference>
<keyword evidence="12" id="KW-0675">Receptor</keyword>
<keyword evidence="7" id="KW-0067">ATP-binding</keyword>
<name>A0A445FBQ9_GLYSO</name>
<dbReference type="GO" id="GO:0016020">
    <property type="term" value="C:membrane"/>
    <property type="evidence" value="ECO:0007669"/>
    <property type="project" value="UniProtKB-SubCell"/>
</dbReference>
<keyword evidence="2" id="KW-0723">Serine/threonine-protein kinase</keyword>
<evidence type="ECO:0000256" key="9">
    <source>
        <dbReference type="ARBA" id="ARBA00023136"/>
    </source>
</evidence>
<keyword evidence="12" id="KW-0418">Kinase</keyword>
<keyword evidence="3" id="KW-0808">Transferase</keyword>
<dbReference type="AlphaFoldDB" id="A0A445FBQ9"/>
<comment type="caution">
    <text evidence="12">The sequence shown here is derived from an EMBL/GenBank/DDBJ whole genome shotgun (WGS) entry which is preliminary data.</text>
</comment>
<dbReference type="PANTHER" id="PTHR34590:SF15">
    <property type="entry name" value="PROTEIN KINASE DOMAIN-CONTAINING PROTEIN"/>
    <property type="match status" value="1"/>
</dbReference>
<feature type="domain" description="Malectin-like" evidence="11">
    <location>
        <begin position="124"/>
        <end position="267"/>
    </location>
</feature>
<dbReference type="InterPro" id="IPR045272">
    <property type="entry name" value="ANXUR1/2-like"/>
</dbReference>
<keyword evidence="10" id="KW-0325">Glycoprotein</keyword>
<dbReference type="Proteomes" id="UP000289340">
    <property type="component" value="Chromosome 19"/>
</dbReference>
<dbReference type="InterPro" id="IPR024788">
    <property type="entry name" value="Malectin-like_Carb-bd_dom"/>
</dbReference>
<evidence type="ECO:0000256" key="6">
    <source>
        <dbReference type="ARBA" id="ARBA00022741"/>
    </source>
</evidence>
<comment type="subcellular location">
    <subcellularLocation>
        <location evidence="1">Membrane</location>
        <topology evidence="1">Single-pass type I membrane protein</topology>
    </subcellularLocation>
</comment>
<evidence type="ECO:0000256" key="5">
    <source>
        <dbReference type="ARBA" id="ARBA00022729"/>
    </source>
</evidence>
<evidence type="ECO:0000256" key="2">
    <source>
        <dbReference type="ARBA" id="ARBA00022527"/>
    </source>
</evidence>
<evidence type="ECO:0000256" key="8">
    <source>
        <dbReference type="ARBA" id="ARBA00022989"/>
    </source>
</evidence>